<comment type="similarity">
    <text evidence="3">Belongs to the TRAFAC class myosin-kinesin ATPase superfamily. Kinesin family.</text>
</comment>
<dbReference type="EMBL" id="JWZX01002402">
    <property type="protein sequence ID" value="KOO29529.1"/>
    <property type="molecule type" value="Genomic_DNA"/>
</dbReference>
<sequence length="513" mass="54705">MGKSRSYTFDQAFDPATTQAEVFEVVGAPLVDSVLDGFNATIFAYGQTGSGKTYTMHGGDSQHGSHGLMLRAVEALFEGMERRAPDVSFRASCTYMQIYNEVCTDCLAPVSTSLPGAMAPPLRVREDGARVHVEGLRRAPLEGLADAERLLALGAAHRTVGATSTNAASSRSHAIFSVSLAAELRGADGLVRERLTSLHLVDLAGSERQKSTDATGVRLKEACSINKSLSALGNVINALSCAGPRYVPYRDSKLTLLLRDSLGGGARTAIIATGAVAAARAAAEARAAIAEDAAAVRDAVRQSAAVAEAVAVMREAVRQSTATERLARVKVATAAEEAAAVRSAVRQSVHRAIETAVAMSVGRIARDEAEAEAAQRHARLQARADVEKSETAAEAARMSVEAARMAKQIERLNAQLGSLREQNEALQTANELAEMRTRSELMEATEAAAEDALAQGASTAEATQNAAAEEAQLERKSIVAILSTELTEVFIKYDDHDERWHAMWEERWEYVDV</sequence>
<dbReference type="InterPro" id="IPR001752">
    <property type="entry name" value="Kinesin_motor_dom"/>
</dbReference>
<organism evidence="6 7">
    <name type="scientific">Chrysochromulina tobinii</name>
    <dbReference type="NCBI Taxonomy" id="1460289"/>
    <lineage>
        <taxon>Eukaryota</taxon>
        <taxon>Haptista</taxon>
        <taxon>Haptophyta</taxon>
        <taxon>Prymnesiophyceae</taxon>
        <taxon>Prymnesiales</taxon>
        <taxon>Chrysochromulinaceae</taxon>
        <taxon>Chrysochromulina</taxon>
    </lineage>
</organism>
<keyword evidence="2 3" id="KW-0505">Motor protein</keyword>
<keyword evidence="1 4" id="KW-0175">Coiled coil</keyword>
<accession>A0A0M0JSI4</accession>
<feature type="domain" description="Kinesin motor" evidence="5">
    <location>
        <begin position="1"/>
        <end position="299"/>
    </location>
</feature>
<dbReference type="InterPro" id="IPR036961">
    <property type="entry name" value="Kinesin_motor_dom_sf"/>
</dbReference>
<dbReference type="GO" id="GO:0007018">
    <property type="term" value="P:microtubule-based movement"/>
    <property type="evidence" value="ECO:0007669"/>
    <property type="project" value="InterPro"/>
</dbReference>
<dbReference type="InterPro" id="IPR027417">
    <property type="entry name" value="P-loop_NTPase"/>
</dbReference>
<dbReference type="PANTHER" id="PTHR47968:SF75">
    <property type="entry name" value="CENTROMERE-ASSOCIATED PROTEIN E"/>
    <property type="match status" value="1"/>
</dbReference>
<feature type="coiled-coil region" evidence="4">
    <location>
        <begin position="395"/>
        <end position="436"/>
    </location>
</feature>
<evidence type="ECO:0000256" key="3">
    <source>
        <dbReference type="PROSITE-ProRule" id="PRU00283"/>
    </source>
</evidence>
<dbReference type="PRINTS" id="PR00380">
    <property type="entry name" value="KINESINHEAVY"/>
</dbReference>
<dbReference type="PANTHER" id="PTHR47968">
    <property type="entry name" value="CENTROMERE PROTEIN E"/>
    <property type="match status" value="1"/>
</dbReference>
<evidence type="ECO:0000313" key="6">
    <source>
        <dbReference type="EMBL" id="KOO29529.1"/>
    </source>
</evidence>
<dbReference type="OrthoDB" id="3176171at2759"/>
<keyword evidence="3" id="KW-0067">ATP-binding</keyword>
<dbReference type="SUPFAM" id="SSF52540">
    <property type="entry name" value="P-loop containing nucleoside triphosphate hydrolases"/>
    <property type="match status" value="1"/>
</dbReference>
<evidence type="ECO:0000259" key="5">
    <source>
        <dbReference type="PROSITE" id="PS50067"/>
    </source>
</evidence>
<dbReference type="InterPro" id="IPR027640">
    <property type="entry name" value="Kinesin-like_fam"/>
</dbReference>
<evidence type="ECO:0000256" key="1">
    <source>
        <dbReference type="ARBA" id="ARBA00023054"/>
    </source>
</evidence>
<comment type="caution">
    <text evidence="6">The sequence shown here is derived from an EMBL/GenBank/DDBJ whole genome shotgun (WGS) entry which is preliminary data.</text>
</comment>
<dbReference type="Gene3D" id="3.40.850.10">
    <property type="entry name" value="Kinesin motor domain"/>
    <property type="match status" value="1"/>
</dbReference>
<dbReference type="CDD" id="cd00106">
    <property type="entry name" value="KISc"/>
    <property type="match status" value="1"/>
</dbReference>
<evidence type="ECO:0000313" key="7">
    <source>
        <dbReference type="Proteomes" id="UP000037460"/>
    </source>
</evidence>
<dbReference type="SMART" id="SM00129">
    <property type="entry name" value="KISc"/>
    <property type="match status" value="1"/>
</dbReference>
<dbReference type="Pfam" id="PF00225">
    <property type="entry name" value="Kinesin"/>
    <property type="match status" value="1"/>
</dbReference>
<dbReference type="GO" id="GO:0003777">
    <property type="term" value="F:microtubule motor activity"/>
    <property type="evidence" value="ECO:0007669"/>
    <property type="project" value="InterPro"/>
</dbReference>
<protein>
    <submittedName>
        <fullName evidence="6">Kif3a protein</fullName>
    </submittedName>
</protein>
<feature type="binding site" evidence="3">
    <location>
        <begin position="46"/>
        <end position="53"/>
    </location>
    <ligand>
        <name>ATP</name>
        <dbReference type="ChEBI" id="CHEBI:30616"/>
    </ligand>
</feature>
<proteinExistence type="inferred from homology"/>
<keyword evidence="3" id="KW-0547">Nucleotide-binding</keyword>
<evidence type="ECO:0000256" key="4">
    <source>
        <dbReference type="SAM" id="Coils"/>
    </source>
</evidence>
<dbReference type="Proteomes" id="UP000037460">
    <property type="component" value="Unassembled WGS sequence"/>
</dbReference>
<dbReference type="GO" id="GO:0005524">
    <property type="term" value="F:ATP binding"/>
    <property type="evidence" value="ECO:0007669"/>
    <property type="project" value="UniProtKB-UniRule"/>
</dbReference>
<dbReference type="PROSITE" id="PS50067">
    <property type="entry name" value="KINESIN_MOTOR_2"/>
    <property type="match status" value="1"/>
</dbReference>
<dbReference type="AlphaFoldDB" id="A0A0M0JSI4"/>
<reference evidence="7" key="1">
    <citation type="journal article" date="2015" name="PLoS Genet.">
        <title>Genome Sequence and Transcriptome Analyses of Chrysochromulina tobin: Metabolic Tools for Enhanced Algal Fitness in the Prominent Order Prymnesiales (Haptophyceae).</title>
        <authorList>
            <person name="Hovde B.T."/>
            <person name="Deodato C.R."/>
            <person name="Hunsperger H.M."/>
            <person name="Ryken S.A."/>
            <person name="Yost W."/>
            <person name="Jha R.K."/>
            <person name="Patterson J."/>
            <person name="Monnat R.J. Jr."/>
            <person name="Barlow S.B."/>
            <person name="Starkenburg S.R."/>
            <person name="Cattolico R.A."/>
        </authorList>
    </citation>
    <scope>NUCLEOTIDE SEQUENCE</scope>
    <source>
        <strain evidence="7">CCMP291</strain>
    </source>
</reference>
<name>A0A0M0JSI4_9EUKA</name>
<gene>
    <name evidence="6" type="ORF">Ctob_005567</name>
</gene>
<keyword evidence="7" id="KW-1185">Reference proteome</keyword>
<evidence type="ECO:0000256" key="2">
    <source>
        <dbReference type="ARBA" id="ARBA00023175"/>
    </source>
</evidence>
<dbReference type="GO" id="GO:0008017">
    <property type="term" value="F:microtubule binding"/>
    <property type="evidence" value="ECO:0007669"/>
    <property type="project" value="InterPro"/>
</dbReference>